<evidence type="ECO:0000313" key="3">
    <source>
        <dbReference type="EMBL" id="MBR7742646.1"/>
    </source>
</evidence>
<dbReference type="Proteomes" id="UP000677016">
    <property type="component" value="Unassembled WGS sequence"/>
</dbReference>
<organism evidence="3 4">
    <name type="scientific">Phycicoccus avicenniae</name>
    <dbReference type="NCBI Taxonomy" id="2828860"/>
    <lineage>
        <taxon>Bacteria</taxon>
        <taxon>Bacillati</taxon>
        <taxon>Actinomycetota</taxon>
        <taxon>Actinomycetes</taxon>
        <taxon>Micrococcales</taxon>
        <taxon>Intrasporangiaceae</taxon>
        <taxon>Phycicoccus</taxon>
    </lineage>
</organism>
<evidence type="ECO:0000256" key="2">
    <source>
        <dbReference type="SAM" id="SignalP"/>
    </source>
</evidence>
<dbReference type="EMBL" id="JAGSNF010000004">
    <property type="protein sequence ID" value="MBR7742646.1"/>
    <property type="molecule type" value="Genomic_DNA"/>
</dbReference>
<dbReference type="PROSITE" id="PS51257">
    <property type="entry name" value="PROKAR_LIPOPROTEIN"/>
    <property type="match status" value="1"/>
</dbReference>
<keyword evidence="4" id="KW-1185">Reference proteome</keyword>
<feature type="chain" id="PRO_5039498036" description="Lipoprotein" evidence="2">
    <location>
        <begin position="33"/>
        <end position="217"/>
    </location>
</feature>
<accession>A0A941D719</accession>
<dbReference type="AlphaFoldDB" id="A0A941D719"/>
<feature type="region of interest" description="Disordered" evidence="1">
    <location>
        <begin position="75"/>
        <end position="107"/>
    </location>
</feature>
<reference evidence="3" key="1">
    <citation type="submission" date="2021-04" db="EMBL/GenBank/DDBJ databases">
        <title>Phycicoccus avicenniae sp. nov., a novel endophytic actinomycetes isolated from branch of Avicennia mariana.</title>
        <authorList>
            <person name="Tuo L."/>
        </authorList>
    </citation>
    <scope>NUCLEOTIDE SEQUENCE</scope>
    <source>
        <strain evidence="3">BSK3Z-2</strain>
    </source>
</reference>
<evidence type="ECO:0000313" key="4">
    <source>
        <dbReference type="Proteomes" id="UP000677016"/>
    </source>
</evidence>
<feature type="signal peptide" evidence="2">
    <location>
        <begin position="1"/>
        <end position="32"/>
    </location>
</feature>
<evidence type="ECO:0008006" key="5">
    <source>
        <dbReference type="Google" id="ProtNLM"/>
    </source>
</evidence>
<name>A0A941D719_9MICO</name>
<dbReference type="RefSeq" id="WP_211601801.1">
    <property type="nucleotide sequence ID" value="NZ_JAGSNF010000004.1"/>
</dbReference>
<evidence type="ECO:0000256" key="1">
    <source>
        <dbReference type="SAM" id="MobiDB-lite"/>
    </source>
</evidence>
<protein>
    <recommendedName>
        <fullName evidence="5">Lipoprotein</fullName>
    </recommendedName>
</protein>
<proteinExistence type="predicted"/>
<comment type="caution">
    <text evidence="3">The sequence shown here is derived from an EMBL/GenBank/DDBJ whole genome shotgun (WGS) entry which is preliminary data.</text>
</comment>
<gene>
    <name evidence="3" type="ORF">KC207_05010</name>
</gene>
<keyword evidence="2" id="KW-0732">Signal</keyword>
<sequence>MRTTGRTTVRVASLLAGTVAVLVAAACSGPGAEDGTGTDRLESIRPSATASDLAPAAAPPPGFRTVTAEGFTIAVPEGWEERTTAPQEGPRGESTTTTGFRPPGGDTETWQGLSVVVVENDPVPVTESSEVLASTKQDVAGATDVTRRSVEWPGASEAVVVDWTEEVRSTPVRYRQLMLRVGASTTVNVVALTREDLFADGDAASALRTVALTPEAA</sequence>